<dbReference type="EMBL" id="CP014855">
    <property type="protein sequence ID" value="ASJ00938.1"/>
    <property type="molecule type" value="Genomic_DNA"/>
</dbReference>
<dbReference type="KEGG" id="tgg:A3K92_05300"/>
<sequence length="222" mass="24634">MGRVIPVLGFSVVIVLSLVAAALASELGVFSDLSGEHQYSSAILSDSGWKSAPEDPKTVYISIVVPNLKLREAIKSALDNVTRSHGLKPVYVNGSIADYDLKGRIVIVYLPMDFSEDGFLRSEYGVSGILYYSYPGDAKTFAELMRSRNVPEETRETIEKLALELSSSSVERLKEERVLNQSMSVAYWWNLRAVIGKLRKGDSYRMIAKEIATQLNEFLEGS</sequence>
<proteinExistence type="predicted"/>
<dbReference type="GeneID" id="33331945"/>
<evidence type="ECO:0000313" key="2">
    <source>
        <dbReference type="Proteomes" id="UP000250134"/>
    </source>
</evidence>
<gene>
    <name evidence="1" type="ORF">A3K92_05300</name>
</gene>
<protein>
    <submittedName>
        <fullName evidence="1">Uncharacterized protein</fullName>
    </submittedName>
</protein>
<name>A0A2Z2MG63_THEGO</name>
<reference evidence="1 2" key="1">
    <citation type="submission" date="2016-03" db="EMBL/GenBank/DDBJ databases">
        <title>Complete genome sequence of Thermococcus gorgonarius.</title>
        <authorList>
            <person name="Oger P.M."/>
        </authorList>
    </citation>
    <scope>NUCLEOTIDE SEQUENCE [LARGE SCALE GENOMIC DNA]</scope>
    <source>
        <strain evidence="1 2">W-12</strain>
    </source>
</reference>
<dbReference type="OrthoDB" id="101552at2157"/>
<dbReference type="Proteomes" id="UP000250134">
    <property type="component" value="Chromosome"/>
</dbReference>
<dbReference type="AlphaFoldDB" id="A0A2Z2MG63"/>
<organism evidence="1 2">
    <name type="scientific">Thermococcus gorgonarius</name>
    <dbReference type="NCBI Taxonomy" id="71997"/>
    <lineage>
        <taxon>Archaea</taxon>
        <taxon>Methanobacteriati</taxon>
        <taxon>Methanobacteriota</taxon>
        <taxon>Thermococci</taxon>
        <taxon>Thermococcales</taxon>
        <taxon>Thermococcaceae</taxon>
        <taxon>Thermococcus</taxon>
    </lineage>
</organism>
<accession>A0A2Z2MG63</accession>
<evidence type="ECO:0000313" key="1">
    <source>
        <dbReference type="EMBL" id="ASJ00938.1"/>
    </source>
</evidence>
<keyword evidence="2" id="KW-1185">Reference proteome</keyword>
<dbReference type="RefSeq" id="WP_088885274.1">
    <property type="nucleotide sequence ID" value="NZ_CP014855.1"/>
</dbReference>